<keyword evidence="8 12" id="KW-0630">Potassium</keyword>
<dbReference type="Proteomes" id="UP000255469">
    <property type="component" value="Unassembled WGS sequence"/>
</dbReference>
<comment type="subcellular location">
    <subcellularLocation>
        <location evidence="1">Cell inner membrane</location>
        <topology evidence="1">Multi-pass membrane protein</topology>
    </subcellularLocation>
</comment>
<protein>
    <submittedName>
        <fullName evidence="13">Trk system potassium uptake protein trkG</fullName>
    </submittedName>
</protein>
<organism evidence="13 14">
    <name type="scientific">Prevotella denticola</name>
    <dbReference type="NCBI Taxonomy" id="28129"/>
    <lineage>
        <taxon>Bacteria</taxon>
        <taxon>Pseudomonadati</taxon>
        <taxon>Bacteroidota</taxon>
        <taxon>Bacteroidia</taxon>
        <taxon>Bacteroidales</taxon>
        <taxon>Prevotellaceae</taxon>
        <taxon>Prevotella</taxon>
    </lineage>
</organism>
<evidence type="ECO:0000256" key="8">
    <source>
        <dbReference type="ARBA" id="ARBA00022958"/>
    </source>
</evidence>
<evidence type="ECO:0000256" key="3">
    <source>
        <dbReference type="ARBA" id="ARBA00022448"/>
    </source>
</evidence>
<feature type="binding site" evidence="12">
    <location>
        <position position="111"/>
    </location>
    <ligand>
        <name>K(+)</name>
        <dbReference type="ChEBI" id="CHEBI:29103"/>
    </ligand>
</feature>
<feature type="binding site" evidence="12">
    <location>
        <position position="317"/>
    </location>
    <ligand>
        <name>K(+)</name>
        <dbReference type="ChEBI" id="CHEBI:29103"/>
    </ligand>
</feature>
<dbReference type="RefSeq" id="WP_004351340.1">
    <property type="nucleotide sequence ID" value="NZ_CAJPOG010000111.1"/>
</dbReference>
<evidence type="ECO:0000256" key="1">
    <source>
        <dbReference type="ARBA" id="ARBA00004429"/>
    </source>
</evidence>
<dbReference type="EMBL" id="UGTM01000001">
    <property type="protein sequence ID" value="SUB86656.1"/>
    <property type="molecule type" value="Genomic_DNA"/>
</dbReference>
<keyword evidence="7" id="KW-0812">Transmembrane</keyword>
<evidence type="ECO:0000256" key="2">
    <source>
        <dbReference type="ARBA" id="ARBA00009137"/>
    </source>
</evidence>
<evidence type="ECO:0000256" key="9">
    <source>
        <dbReference type="ARBA" id="ARBA00022989"/>
    </source>
</evidence>
<dbReference type="GO" id="GO:0015379">
    <property type="term" value="F:potassium:chloride symporter activity"/>
    <property type="evidence" value="ECO:0007669"/>
    <property type="project" value="InterPro"/>
</dbReference>
<keyword evidence="4" id="KW-1003">Cell membrane</keyword>
<feature type="binding site" evidence="12">
    <location>
        <position position="220"/>
    </location>
    <ligand>
        <name>K(+)</name>
        <dbReference type="ChEBI" id="CHEBI:29103"/>
    </ligand>
</feature>
<evidence type="ECO:0000256" key="6">
    <source>
        <dbReference type="ARBA" id="ARBA00022538"/>
    </source>
</evidence>
<dbReference type="AlphaFoldDB" id="A0A379E1T1"/>
<evidence type="ECO:0000256" key="11">
    <source>
        <dbReference type="ARBA" id="ARBA00023136"/>
    </source>
</evidence>
<evidence type="ECO:0000256" key="7">
    <source>
        <dbReference type="ARBA" id="ARBA00022692"/>
    </source>
</evidence>
<reference evidence="13 14" key="1">
    <citation type="submission" date="2018-06" db="EMBL/GenBank/DDBJ databases">
        <authorList>
            <consortium name="Pathogen Informatics"/>
            <person name="Doyle S."/>
        </authorList>
    </citation>
    <scope>NUCLEOTIDE SEQUENCE [LARGE SCALE GENOMIC DNA]</scope>
    <source>
        <strain evidence="13 14">NCTC13067</strain>
    </source>
</reference>
<comment type="similarity">
    <text evidence="2">Belongs to the TrkH potassium transport family.</text>
</comment>
<dbReference type="InterPro" id="IPR003445">
    <property type="entry name" value="Cat_transpt"/>
</dbReference>
<evidence type="ECO:0000313" key="14">
    <source>
        <dbReference type="Proteomes" id="UP000255469"/>
    </source>
</evidence>
<keyword evidence="11" id="KW-0472">Membrane</keyword>
<keyword evidence="10" id="KW-0406">Ion transport</keyword>
<name>A0A379E1T1_9BACT</name>
<dbReference type="GO" id="GO:0005886">
    <property type="term" value="C:plasma membrane"/>
    <property type="evidence" value="ECO:0007669"/>
    <property type="project" value="UniProtKB-SubCell"/>
</dbReference>
<evidence type="ECO:0000256" key="5">
    <source>
        <dbReference type="ARBA" id="ARBA00022519"/>
    </source>
</evidence>
<keyword evidence="12" id="KW-0479">Metal-binding</keyword>
<keyword evidence="5" id="KW-0997">Cell inner membrane</keyword>
<evidence type="ECO:0000256" key="4">
    <source>
        <dbReference type="ARBA" id="ARBA00022475"/>
    </source>
</evidence>
<evidence type="ECO:0000256" key="10">
    <source>
        <dbReference type="ARBA" id="ARBA00023065"/>
    </source>
</evidence>
<dbReference type="Pfam" id="PF02386">
    <property type="entry name" value="TrkH"/>
    <property type="match status" value="1"/>
</dbReference>
<evidence type="ECO:0000313" key="13">
    <source>
        <dbReference type="EMBL" id="SUB86656.1"/>
    </source>
</evidence>
<proteinExistence type="inferred from homology"/>
<feature type="binding site" evidence="12">
    <location>
        <position position="112"/>
    </location>
    <ligand>
        <name>K(+)</name>
        <dbReference type="ChEBI" id="CHEBI:29103"/>
    </ligand>
</feature>
<dbReference type="GO" id="GO:0046872">
    <property type="term" value="F:metal ion binding"/>
    <property type="evidence" value="ECO:0007669"/>
    <property type="project" value="UniProtKB-KW"/>
</dbReference>
<feature type="binding site" evidence="12">
    <location>
        <position position="434"/>
    </location>
    <ligand>
        <name>K(+)</name>
        <dbReference type="ChEBI" id="CHEBI:29103"/>
    </ligand>
</feature>
<feature type="binding site" evidence="12">
    <location>
        <position position="316"/>
    </location>
    <ligand>
        <name>K(+)</name>
        <dbReference type="ChEBI" id="CHEBI:29103"/>
    </ligand>
</feature>
<keyword evidence="6" id="KW-0633">Potassium transport</keyword>
<dbReference type="PANTHER" id="PTHR32024">
    <property type="entry name" value="TRK SYSTEM POTASSIUM UPTAKE PROTEIN TRKG-RELATED"/>
    <property type="match status" value="1"/>
</dbReference>
<evidence type="ECO:0000256" key="12">
    <source>
        <dbReference type="PIRSR" id="PIRSR006247-1"/>
    </source>
</evidence>
<accession>A0A379E1T1</accession>
<feature type="binding site" evidence="12">
    <location>
        <position position="433"/>
    </location>
    <ligand>
        <name>K(+)</name>
        <dbReference type="ChEBI" id="CHEBI:29103"/>
    </ligand>
</feature>
<keyword evidence="9" id="KW-1133">Transmembrane helix</keyword>
<dbReference type="PIRSF" id="PIRSF006247">
    <property type="entry name" value="TrkH"/>
    <property type="match status" value="1"/>
</dbReference>
<keyword evidence="3" id="KW-0813">Transport</keyword>
<dbReference type="PANTHER" id="PTHR32024:SF2">
    <property type="entry name" value="TRK SYSTEM POTASSIUM UPTAKE PROTEIN TRKG-RELATED"/>
    <property type="match status" value="1"/>
</dbReference>
<gene>
    <name evidence="13" type="primary">trkG</name>
    <name evidence="13" type="ORF">NCTC13067_00303</name>
</gene>
<sequence>MLNLKLISKILGSLLWIEGLLLLNCLAVSLWYQSVDVMPFVWSILITVGTGFLFRLLGRNADNLLGRRDAYFVVTVAWILFTLFGTLPFMISGYIHSFTDAFFEAMSGFTTTGATIIDYPERLPKGLLYWRSLTQWIGGLGIVFFTIAILPSIVGGSVKVFAAEATGPIKSKLHPRLSTSAKSIWVVYLMLTVACILSYKLCGMGWFDAFNYSMTSTATGGFATESGSIMTFHSPAEEYVCSLFCFLSGVNFTLMYASAVGMDIRKLLKNSEFRLYALMVLSFALFIAFELVYRNHYDIEHAFRSAIFQVVSFITTTGLVSDDAGKWPHVTWVVLAACMFFGGCSGSTSGGIKSIRGVMLLKVIRNEFRQILHPNAVLPMKIDGVNIPQSKRVTLLGFIGLYLVLTLFCSFTMIAFGIDNTNAITITLSSLGNVGPTLGMEIGPTMSWAQLPDIAKWICSFLMLVGRLELFTVLVLFTPAFWKEN</sequence>
<dbReference type="InterPro" id="IPR004772">
    <property type="entry name" value="TrkH"/>
</dbReference>